<feature type="compositionally biased region" description="Polar residues" evidence="1">
    <location>
        <begin position="274"/>
        <end position="283"/>
    </location>
</feature>
<proteinExistence type="predicted"/>
<organism evidence="2 3">
    <name type="scientific">Protopolystoma xenopodis</name>
    <dbReference type="NCBI Taxonomy" id="117903"/>
    <lineage>
        <taxon>Eukaryota</taxon>
        <taxon>Metazoa</taxon>
        <taxon>Spiralia</taxon>
        <taxon>Lophotrochozoa</taxon>
        <taxon>Platyhelminthes</taxon>
        <taxon>Monogenea</taxon>
        <taxon>Polyopisthocotylea</taxon>
        <taxon>Polystomatidea</taxon>
        <taxon>Polystomatidae</taxon>
        <taxon>Protopolystoma</taxon>
    </lineage>
</organism>
<evidence type="ECO:0000313" key="2">
    <source>
        <dbReference type="EMBL" id="VEL33756.1"/>
    </source>
</evidence>
<reference evidence="2" key="1">
    <citation type="submission" date="2018-11" db="EMBL/GenBank/DDBJ databases">
        <authorList>
            <consortium name="Pathogen Informatics"/>
        </authorList>
    </citation>
    <scope>NUCLEOTIDE SEQUENCE</scope>
</reference>
<evidence type="ECO:0000256" key="1">
    <source>
        <dbReference type="SAM" id="MobiDB-lite"/>
    </source>
</evidence>
<feature type="compositionally biased region" description="Acidic residues" evidence="1">
    <location>
        <begin position="221"/>
        <end position="230"/>
    </location>
</feature>
<feature type="compositionally biased region" description="Acidic residues" evidence="1">
    <location>
        <begin position="299"/>
        <end position="332"/>
    </location>
</feature>
<dbReference type="Proteomes" id="UP000784294">
    <property type="component" value="Unassembled WGS sequence"/>
</dbReference>
<comment type="caution">
    <text evidence="2">The sequence shown here is derived from an EMBL/GenBank/DDBJ whole genome shotgun (WGS) entry which is preliminary data.</text>
</comment>
<keyword evidence="3" id="KW-1185">Reference proteome</keyword>
<feature type="region of interest" description="Disordered" evidence="1">
    <location>
        <begin position="207"/>
        <end position="352"/>
    </location>
</feature>
<feature type="compositionally biased region" description="Polar residues" evidence="1">
    <location>
        <begin position="335"/>
        <end position="344"/>
    </location>
</feature>
<protein>
    <submittedName>
        <fullName evidence="2">Uncharacterized protein</fullName>
    </submittedName>
</protein>
<feature type="compositionally biased region" description="Low complexity" evidence="1">
    <location>
        <begin position="125"/>
        <end position="139"/>
    </location>
</feature>
<accession>A0A448XCV2</accession>
<feature type="compositionally biased region" description="Polar residues" evidence="1">
    <location>
        <begin position="84"/>
        <end position="95"/>
    </location>
</feature>
<sequence length="363" mass="38137">MPEPSAARRANPTALTGATYSMVSKRLTSASMTLRSKSMDRRHLLAGGPSIDGMPAGWRTLGPISGRRDPSTSAGGAGTAASGRTPSHTFSSGPSGLSGMKRAYSQAASLAGHPHRYQTSAMVTATSAGGSDGTGAVSAPDSRPLSGAALATSGYSTLVNSAAAQRSSGGLEGEDEFVLVPGSSQRAEEAERRSKANLLASQVAKMFKASGGHRFRNGNGDDVDEEDDAELLTGSTTTSENEKSLRNAVGRSRRLRRQRNDSEYDEGKLRRKTAANSQKSATDYNGYEEDDGVETREGQEEDVNGDEDEVVDDDDDIGVGGDDDEDEDEGELEVTSRSPSTSGTLDRKEGRLNIMHLVQGPLS</sequence>
<evidence type="ECO:0000313" key="3">
    <source>
        <dbReference type="Proteomes" id="UP000784294"/>
    </source>
</evidence>
<gene>
    <name evidence="2" type="ORF">PXEA_LOCUS27196</name>
</gene>
<name>A0A448XCV2_9PLAT</name>
<feature type="region of interest" description="Disordered" evidence="1">
    <location>
        <begin position="125"/>
        <end position="144"/>
    </location>
</feature>
<dbReference type="AlphaFoldDB" id="A0A448XCV2"/>
<feature type="compositionally biased region" description="Basic and acidic residues" evidence="1">
    <location>
        <begin position="258"/>
        <end position="268"/>
    </location>
</feature>
<dbReference type="EMBL" id="CAAALY010246335">
    <property type="protein sequence ID" value="VEL33756.1"/>
    <property type="molecule type" value="Genomic_DNA"/>
</dbReference>
<feature type="compositionally biased region" description="Low complexity" evidence="1">
    <location>
        <begin position="71"/>
        <end position="83"/>
    </location>
</feature>
<feature type="region of interest" description="Disordered" evidence="1">
    <location>
        <begin position="34"/>
        <end position="98"/>
    </location>
</feature>